<evidence type="ECO:0000256" key="5">
    <source>
        <dbReference type="ARBA" id="ARBA00022741"/>
    </source>
</evidence>
<feature type="compositionally biased region" description="Polar residues" evidence="10">
    <location>
        <begin position="309"/>
        <end position="318"/>
    </location>
</feature>
<dbReference type="OrthoDB" id="248923at2759"/>
<dbReference type="InterPro" id="IPR051131">
    <property type="entry name" value="NEK_Ser/Thr_kinase_NIMA"/>
</dbReference>
<protein>
    <recommendedName>
        <fullName evidence="2">non-specific serine/threonine protein kinase</fullName>
        <ecNumber evidence="2">2.7.11.1</ecNumber>
    </recommendedName>
</protein>
<evidence type="ECO:0000256" key="9">
    <source>
        <dbReference type="ARBA" id="ARBA00048679"/>
    </source>
</evidence>
<proteinExistence type="inferred from homology"/>
<evidence type="ECO:0000256" key="6">
    <source>
        <dbReference type="ARBA" id="ARBA00022777"/>
    </source>
</evidence>
<feature type="domain" description="Protein kinase" evidence="11">
    <location>
        <begin position="1"/>
        <end position="214"/>
    </location>
</feature>
<evidence type="ECO:0000259" key="11">
    <source>
        <dbReference type="PROSITE" id="PS50011"/>
    </source>
</evidence>
<dbReference type="EC" id="2.7.11.1" evidence="2"/>
<comment type="catalytic activity">
    <reaction evidence="8">
        <text>L-threonyl-[protein] + ATP = O-phospho-L-threonyl-[protein] + ADP + H(+)</text>
        <dbReference type="Rhea" id="RHEA:46608"/>
        <dbReference type="Rhea" id="RHEA-COMP:11060"/>
        <dbReference type="Rhea" id="RHEA-COMP:11605"/>
        <dbReference type="ChEBI" id="CHEBI:15378"/>
        <dbReference type="ChEBI" id="CHEBI:30013"/>
        <dbReference type="ChEBI" id="CHEBI:30616"/>
        <dbReference type="ChEBI" id="CHEBI:61977"/>
        <dbReference type="ChEBI" id="CHEBI:456216"/>
        <dbReference type="EC" id="2.7.11.1"/>
    </reaction>
</comment>
<keyword evidence="7" id="KW-0067">ATP-binding</keyword>
<dbReference type="SUPFAM" id="SSF56112">
    <property type="entry name" value="Protein kinase-like (PK-like)"/>
    <property type="match status" value="1"/>
</dbReference>
<gene>
    <name evidence="12" type="ORF">PXEA_LOCUS9678</name>
</gene>
<dbReference type="PROSITE" id="PS50011">
    <property type="entry name" value="PROTEIN_KINASE_DOM"/>
    <property type="match status" value="1"/>
</dbReference>
<comment type="catalytic activity">
    <reaction evidence="9">
        <text>L-seryl-[protein] + ATP = O-phospho-L-seryl-[protein] + ADP + H(+)</text>
        <dbReference type="Rhea" id="RHEA:17989"/>
        <dbReference type="Rhea" id="RHEA-COMP:9863"/>
        <dbReference type="Rhea" id="RHEA-COMP:11604"/>
        <dbReference type="ChEBI" id="CHEBI:15378"/>
        <dbReference type="ChEBI" id="CHEBI:29999"/>
        <dbReference type="ChEBI" id="CHEBI:30616"/>
        <dbReference type="ChEBI" id="CHEBI:83421"/>
        <dbReference type="ChEBI" id="CHEBI:456216"/>
        <dbReference type="EC" id="2.7.11.1"/>
    </reaction>
</comment>
<evidence type="ECO:0000256" key="7">
    <source>
        <dbReference type="ARBA" id="ARBA00022840"/>
    </source>
</evidence>
<comment type="similarity">
    <text evidence="1">Belongs to the protein kinase superfamily. NEK Ser/Thr protein kinase family. NIMA subfamily.</text>
</comment>
<evidence type="ECO:0000256" key="10">
    <source>
        <dbReference type="SAM" id="MobiDB-lite"/>
    </source>
</evidence>
<evidence type="ECO:0000256" key="8">
    <source>
        <dbReference type="ARBA" id="ARBA00047899"/>
    </source>
</evidence>
<sequence length="375" mass="42744">MAKMYHPNIVKYCVSFEEENGCLHIVMEYCNGGDLYSKINAQKGILFSEDQVMDYFVQISLGLKHIHDRMILHRDIKSQNIFLTKDDRIKLGDFGIAKVLNSTLDLARTCIGTPYYLSPEICENKPYNNKSDIWALGCVLYEMATLKHAELHSEFSPQTRVGRSALAHRRVNPLLAGAKRVRNSNPSIRNMPMSAIKRVVKEKSALERNQHIFGPAADPHSPFRNAGGGNIFQNPFPIIKRMQGFEARNKIMIRPGEAMRQRERIEELHRKRQLELAERKRHSSSDSDQCDASDENQAHCSPLPVISESVDSTPPVRSNGISIEAKPTMNQESTALDPCEKYLVELDRMHQNVIQRNNHAPLYWSKENEGMDSED</sequence>
<dbReference type="InterPro" id="IPR000719">
    <property type="entry name" value="Prot_kinase_dom"/>
</dbReference>
<dbReference type="EMBL" id="CAAALY010027662">
    <property type="protein sequence ID" value="VEL16238.1"/>
    <property type="molecule type" value="Genomic_DNA"/>
</dbReference>
<keyword evidence="5" id="KW-0547">Nucleotide-binding</keyword>
<dbReference type="PROSITE" id="PS00108">
    <property type="entry name" value="PROTEIN_KINASE_ST"/>
    <property type="match status" value="1"/>
</dbReference>
<evidence type="ECO:0000256" key="2">
    <source>
        <dbReference type="ARBA" id="ARBA00012513"/>
    </source>
</evidence>
<name>A0A3S5A6G6_9PLAT</name>
<evidence type="ECO:0000313" key="13">
    <source>
        <dbReference type="Proteomes" id="UP000784294"/>
    </source>
</evidence>
<evidence type="ECO:0000313" key="12">
    <source>
        <dbReference type="EMBL" id="VEL16238.1"/>
    </source>
</evidence>
<dbReference type="GO" id="GO:0005524">
    <property type="term" value="F:ATP binding"/>
    <property type="evidence" value="ECO:0007669"/>
    <property type="project" value="UniProtKB-KW"/>
</dbReference>
<dbReference type="GO" id="GO:0004674">
    <property type="term" value="F:protein serine/threonine kinase activity"/>
    <property type="evidence" value="ECO:0007669"/>
    <property type="project" value="UniProtKB-KW"/>
</dbReference>
<keyword evidence="4" id="KW-0808">Transferase</keyword>
<dbReference type="InterPro" id="IPR008271">
    <property type="entry name" value="Ser/Thr_kinase_AS"/>
</dbReference>
<accession>A0A3S5A6G6</accession>
<feature type="region of interest" description="Disordered" evidence="10">
    <location>
        <begin position="276"/>
        <end position="318"/>
    </location>
</feature>
<keyword evidence="13" id="KW-1185">Reference proteome</keyword>
<keyword evidence="3" id="KW-0723">Serine/threonine-protein kinase</keyword>
<dbReference type="PANTHER" id="PTHR44899:SF5">
    <property type="entry name" value="PROTEIN KINASE DOMAIN-CONTAINING PROTEIN"/>
    <property type="match status" value="1"/>
</dbReference>
<evidence type="ECO:0000256" key="3">
    <source>
        <dbReference type="ARBA" id="ARBA00022527"/>
    </source>
</evidence>
<dbReference type="AlphaFoldDB" id="A0A3S5A6G6"/>
<dbReference type="InterPro" id="IPR011009">
    <property type="entry name" value="Kinase-like_dom_sf"/>
</dbReference>
<dbReference type="Gene3D" id="1.10.510.10">
    <property type="entry name" value="Transferase(Phosphotransferase) domain 1"/>
    <property type="match status" value="1"/>
</dbReference>
<comment type="caution">
    <text evidence="12">The sequence shown here is derived from an EMBL/GenBank/DDBJ whole genome shotgun (WGS) entry which is preliminary data.</text>
</comment>
<keyword evidence="6" id="KW-0418">Kinase</keyword>
<evidence type="ECO:0000256" key="1">
    <source>
        <dbReference type="ARBA" id="ARBA00010886"/>
    </source>
</evidence>
<evidence type="ECO:0000256" key="4">
    <source>
        <dbReference type="ARBA" id="ARBA00022679"/>
    </source>
</evidence>
<dbReference type="SMART" id="SM00220">
    <property type="entry name" value="S_TKc"/>
    <property type="match status" value="1"/>
</dbReference>
<dbReference type="PANTHER" id="PTHR44899">
    <property type="entry name" value="CAMK FAMILY PROTEIN KINASE"/>
    <property type="match status" value="1"/>
</dbReference>
<dbReference type="Proteomes" id="UP000784294">
    <property type="component" value="Unassembled WGS sequence"/>
</dbReference>
<organism evidence="12 13">
    <name type="scientific">Protopolystoma xenopodis</name>
    <dbReference type="NCBI Taxonomy" id="117903"/>
    <lineage>
        <taxon>Eukaryota</taxon>
        <taxon>Metazoa</taxon>
        <taxon>Spiralia</taxon>
        <taxon>Lophotrochozoa</taxon>
        <taxon>Platyhelminthes</taxon>
        <taxon>Monogenea</taxon>
        <taxon>Polyopisthocotylea</taxon>
        <taxon>Polystomatidea</taxon>
        <taxon>Polystomatidae</taxon>
        <taxon>Protopolystoma</taxon>
    </lineage>
</organism>
<dbReference type="Pfam" id="PF00069">
    <property type="entry name" value="Pkinase"/>
    <property type="match status" value="1"/>
</dbReference>
<reference evidence="12" key="1">
    <citation type="submission" date="2018-11" db="EMBL/GenBank/DDBJ databases">
        <authorList>
            <consortium name="Pathogen Informatics"/>
        </authorList>
    </citation>
    <scope>NUCLEOTIDE SEQUENCE</scope>
</reference>